<evidence type="ECO:0000256" key="1">
    <source>
        <dbReference type="SAM" id="MobiDB-lite"/>
    </source>
</evidence>
<dbReference type="AlphaFoldDB" id="A0A5K3FQF3"/>
<evidence type="ECO:0000313" key="2">
    <source>
        <dbReference type="WBParaSite" id="MCU_009679-RA"/>
    </source>
</evidence>
<sequence>MALPPLRFAVSQSYKDTRTTSHDNVSQAPYSPTYSVNLGQKNYAQPHLVDRPAGLCDRNTSRLDFATPTKATQEDPWRHTNAHRVSFPVSSPRGGTWSSSIKSYYERESIKTASADDPGLMTQYYGTQQTCIARYLPQSHQYEQKQHIRLHDQYHQDDWWNSAGPQKPLATSSITYQPQGPSFYNLQEQKKQVVQCQPQQHQSFISASNYNGQERWTTTGTVQTYGKGWV</sequence>
<organism evidence="2">
    <name type="scientific">Mesocestoides corti</name>
    <name type="common">Flatworm</name>
    <dbReference type="NCBI Taxonomy" id="53468"/>
    <lineage>
        <taxon>Eukaryota</taxon>
        <taxon>Metazoa</taxon>
        <taxon>Spiralia</taxon>
        <taxon>Lophotrochozoa</taxon>
        <taxon>Platyhelminthes</taxon>
        <taxon>Cestoda</taxon>
        <taxon>Eucestoda</taxon>
        <taxon>Cyclophyllidea</taxon>
        <taxon>Mesocestoididae</taxon>
        <taxon>Mesocestoides</taxon>
    </lineage>
</organism>
<name>A0A5K3FQF3_MESCO</name>
<accession>A0A5K3FQF3</accession>
<reference evidence="2" key="1">
    <citation type="submission" date="2019-11" db="UniProtKB">
        <authorList>
            <consortium name="WormBaseParasite"/>
        </authorList>
    </citation>
    <scope>IDENTIFICATION</scope>
</reference>
<proteinExistence type="predicted"/>
<dbReference type="WBParaSite" id="MCU_009679-RA">
    <property type="protein sequence ID" value="MCU_009679-RA"/>
    <property type="gene ID" value="MCU_009679"/>
</dbReference>
<feature type="region of interest" description="Disordered" evidence="1">
    <location>
        <begin position="69"/>
        <end position="98"/>
    </location>
</feature>
<protein>
    <submittedName>
        <fullName evidence="2">TEX38</fullName>
    </submittedName>
</protein>